<dbReference type="OrthoDB" id="2506374at2759"/>
<dbReference type="HOGENOM" id="CLU_025212_2_2_1"/>
<proteinExistence type="predicted"/>
<dbReference type="GeneID" id="18934496"/>
<feature type="region of interest" description="Disordered" evidence="1">
    <location>
        <begin position="353"/>
        <end position="372"/>
    </location>
</feature>
<evidence type="ECO:0000313" key="2">
    <source>
        <dbReference type="EMBL" id="EGG06285.1"/>
    </source>
</evidence>
<feature type="region of interest" description="Disordered" evidence="1">
    <location>
        <begin position="1"/>
        <end position="60"/>
    </location>
</feature>
<accession>F4RN39</accession>
<feature type="region of interest" description="Disordered" evidence="1">
    <location>
        <begin position="456"/>
        <end position="516"/>
    </location>
</feature>
<dbReference type="InParanoid" id="F4RN39"/>
<protein>
    <submittedName>
        <fullName evidence="2">Uncharacterized protein</fullName>
    </submittedName>
</protein>
<name>F4RN39_MELLP</name>
<reference evidence="3" key="1">
    <citation type="journal article" date="2011" name="Proc. Natl. Acad. Sci. U.S.A.">
        <title>Obligate biotrophy features unraveled by the genomic analysis of rust fungi.</title>
        <authorList>
            <person name="Duplessis S."/>
            <person name="Cuomo C.A."/>
            <person name="Lin Y.-C."/>
            <person name="Aerts A."/>
            <person name="Tisserant E."/>
            <person name="Veneault-Fourrey C."/>
            <person name="Joly D.L."/>
            <person name="Hacquard S."/>
            <person name="Amselem J."/>
            <person name="Cantarel B.L."/>
            <person name="Chiu R."/>
            <person name="Coutinho P.M."/>
            <person name="Feau N."/>
            <person name="Field M."/>
            <person name="Frey P."/>
            <person name="Gelhaye E."/>
            <person name="Goldberg J."/>
            <person name="Grabherr M.G."/>
            <person name="Kodira C.D."/>
            <person name="Kohler A."/>
            <person name="Kuees U."/>
            <person name="Lindquist E.A."/>
            <person name="Lucas S.M."/>
            <person name="Mago R."/>
            <person name="Mauceli E."/>
            <person name="Morin E."/>
            <person name="Murat C."/>
            <person name="Pangilinan J.L."/>
            <person name="Park R."/>
            <person name="Pearson M."/>
            <person name="Quesneville H."/>
            <person name="Rouhier N."/>
            <person name="Sakthikumar S."/>
            <person name="Salamov A.A."/>
            <person name="Schmutz J."/>
            <person name="Selles B."/>
            <person name="Shapiro H."/>
            <person name="Tanguay P."/>
            <person name="Tuskan G.A."/>
            <person name="Henrissat B."/>
            <person name="Van de Peer Y."/>
            <person name="Rouze P."/>
            <person name="Ellis J.G."/>
            <person name="Dodds P.N."/>
            <person name="Schein J.E."/>
            <person name="Zhong S."/>
            <person name="Hamelin R.C."/>
            <person name="Grigoriev I.V."/>
            <person name="Szabo L.J."/>
            <person name="Martin F."/>
        </authorList>
    </citation>
    <scope>NUCLEOTIDE SEQUENCE [LARGE SCALE GENOMIC DNA]</scope>
    <source>
        <strain evidence="3">98AG31 / pathotype 3-4-7</strain>
    </source>
</reference>
<dbReference type="RefSeq" id="XP_007410523.1">
    <property type="nucleotide sequence ID" value="XM_007410461.1"/>
</dbReference>
<dbReference type="VEuPathDB" id="FungiDB:MELLADRAFT_87385"/>
<feature type="compositionally biased region" description="Basic and acidic residues" evidence="1">
    <location>
        <begin position="357"/>
        <end position="372"/>
    </location>
</feature>
<dbReference type="AlphaFoldDB" id="F4RN39"/>
<dbReference type="KEGG" id="mlr:MELLADRAFT_87385"/>
<evidence type="ECO:0000256" key="1">
    <source>
        <dbReference type="SAM" id="MobiDB-lite"/>
    </source>
</evidence>
<organism evidence="3">
    <name type="scientific">Melampsora larici-populina (strain 98AG31 / pathotype 3-4-7)</name>
    <name type="common">Poplar leaf rust fungus</name>
    <dbReference type="NCBI Taxonomy" id="747676"/>
    <lineage>
        <taxon>Eukaryota</taxon>
        <taxon>Fungi</taxon>
        <taxon>Dikarya</taxon>
        <taxon>Basidiomycota</taxon>
        <taxon>Pucciniomycotina</taxon>
        <taxon>Pucciniomycetes</taxon>
        <taxon>Pucciniales</taxon>
        <taxon>Melampsoraceae</taxon>
        <taxon>Melampsora</taxon>
    </lineage>
</organism>
<sequence>MAPSTRATRSNALHRSPSPRPSKRAQGDGAQPTLSNPQQLLQNTNNTQPNPSHPNSATINTDIPLSEITLQNYHQVKNYWPIGRIQEQLDKQKTTNHQISAAVITEGQALMASLDHSLHMIAMISGVDIDNLKRSLGLKGGSHAENTWHRWLSFALEANKHPMPPRGSPNSSELLTIRNQANSKAYQALKDEELDVFTAEIFFSLGGYPDYSSIVIPEDNVHGDSEILVPEVPKLAPEEEELYRPIYNRLVDQDKVTRDRELNTPSNSSRKEEKRSLQCIKKIAQHLARDHQLVGLEYYLIACSNTTVGGGWCREYTSRDEISTWVSTKANLQEVFPLYCQHRATIEEVNTVAAKAKPNDPKPPNKSDQDKKKLGGLLNKMVDDLIGYHPAHGFPRVPDPVWAITDRKIPIIVERDDDSEMTPEEFSLGFNGMNARARRHWLADIDSGKFRIKKKVTSNESDATGAGTSGLNDTSAATNSNDQQTTDTHDDNQVDTNDLGNGNAAAQADLDGEPLN</sequence>
<feature type="compositionally biased region" description="Polar residues" evidence="1">
    <location>
        <begin position="1"/>
        <end position="13"/>
    </location>
</feature>
<keyword evidence="3" id="KW-1185">Reference proteome</keyword>
<dbReference type="Proteomes" id="UP000001072">
    <property type="component" value="Unassembled WGS sequence"/>
</dbReference>
<gene>
    <name evidence="2" type="ORF">MELLADRAFT_87385</name>
</gene>
<evidence type="ECO:0000313" key="3">
    <source>
        <dbReference type="Proteomes" id="UP000001072"/>
    </source>
</evidence>
<dbReference type="EMBL" id="GL883109">
    <property type="protein sequence ID" value="EGG06285.1"/>
    <property type="molecule type" value="Genomic_DNA"/>
</dbReference>
<feature type="compositionally biased region" description="Low complexity" evidence="1">
    <location>
        <begin position="31"/>
        <end position="56"/>
    </location>
</feature>